<keyword evidence="11" id="KW-1185">Reference proteome</keyword>
<dbReference type="Pfam" id="PF00270">
    <property type="entry name" value="DEAD"/>
    <property type="match status" value="1"/>
</dbReference>
<evidence type="ECO:0000313" key="11">
    <source>
        <dbReference type="Proteomes" id="UP000693970"/>
    </source>
</evidence>
<reference evidence="10" key="1">
    <citation type="journal article" date="2021" name="Sci. Rep.">
        <title>Diploid genomic architecture of Nitzschia inconspicua, an elite biomass production diatom.</title>
        <authorList>
            <person name="Oliver A."/>
            <person name="Podell S."/>
            <person name="Pinowska A."/>
            <person name="Traller J.C."/>
            <person name="Smith S.R."/>
            <person name="McClure R."/>
            <person name="Beliaev A."/>
            <person name="Bohutskyi P."/>
            <person name="Hill E.A."/>
            <person name="Rabines A."/>
            <person name="Zheng H."/>
            <person name="Allen L.Z."/>
            <person name="Kuo A."/>
            <person name="Grigoriev I.V."/>
            <person name="Allen A.E."/>
            <person name="Hazlebeck D."/>
            <person name="Allen E.E."/>
        </authorList>
    </citation>
    <scope>NUCLEOTIDE SEQUENCE</scope>
    <source>
        <strain evidence="10">Hildebrandi</strain>
    </source>
</reference>
<keyword evidence="2" id="KW-0547">Nucleotide-binding</keyword>
<dbReference type="FunFam" id="3.40.50.300:FF:000500">
    <property type="entry name" value="ATP-dependent RNA helicase DHX29"/>
    <property type="match status" value="1"/>
</dbReference>
<dbReference type="PANTHER" id="PTHR18934:SF145">
    <property type="entry name" value="ATP-DEPENDENT RNA HELICASE DHX57-RELATED"/>
    <property type="match status" value="1"/>
</dbReference>
<dbReference type="InterPro" id="IPR056890">
    <property type="entry name" value="UBA_DHX29-like"/>
</dbReference>
<dbReference type="CDD" id="cd17917">
    <property type="entry name" value="DEXHc_RHA-like"/>
    <property type="match status" value="1"/>
</dbReference>
<reference evidence="10" key="2">
    <citation type="submission" date="2021-04" db="EMBL/GenBank/DDBJ databases">
        <authorList>
            <person name="Podell S."/>
        </authorList>
    </citation>
    <scope>NUCLEOTIDE SEQUENCE</scope>
    <source>
        <strain evidence="10">Hildebrandi</strain>
    </source>
</reference>
<dbReference type="CDD" id="cd18791">
    <property type="entry name" value="SF2_C_RHA"/>
    <property type="match status" value="1"/>
</dbReference>
<dbReference type="PANTHER" id="PTHR18934">
    <property type="entry name" value="ATP-DEPENDENT RNA HELICASE"/>
    <property type="match status" value="1"/>
</dbReference>
<dbReference type="Pfam" id="PF00271">
    <property type="entry name" value="Helicase_C"/>
    <property type="match status" value="1"/>
</dbReference>
<dbReference type="GO" id="GO:0016787">
    <property type="term" value="F:hydrolase activity"/>
    <property type="evidence" value="ECO:0007669"/>
    <property type="project" value="UniProtKB-KW"/>
</dbReference>
<dbReference type="SMART" id="SM00490">
    <property type="entry name" value="HELICc"/>
    <property type="match status" value="1"/>
</dbReference>
<gene>
    <name evidence="10" type="ORF">IV203_027898</name>
</gene>
<evidence type="ECO:0000256" key="3">
    <source>
        <dbReference type="ARBA" id="ARBA00022801"/>
    </source>
</evidence>
<dbReference type="InterPro" id="IPR001650">
    <property type="entry name" value="Helicase_C-like"/>
</dbReference>
<evidence type="ECO:0000256" key="6">
    <source>
        <dbReference type="ARBA" id="ARBA00047984"/>
    </source>
</evidence>
<evidence type="ECO:0000259" key="9">
    <source>
        <dbReference type="PROSITE" id="PS51194"/>
    </source>
</evidence>
<evidence type="ECO:0000256" key="2">
    <source>
        <dbReference type="ARBA" id="ARBA00022741"/>
    </source>
</evidence>
<protein>
    <recommendedName>
        <fullName evidence="1">RNA helicase</fullName>
        <ecNumber evidence="1">3.6.4.13</ecNumber>
    </recommendedName>
</protein>
<feature type="domain" description="Helicase ATP-binding" evidence="8">
    <location>
        <begin position="608"/>
        <end position="776"/>
    </location>
</feature>
<keyword evidence="5" id="KW-0067">ATP-binding</keyword>
<evidence type="ECO:0000256" key="4">
    <source>
        <dbReference type="ARBA" id="ARBA00022806"/>
    </source>
</evidence>
<dbReference type="InterPro" id="IPR014001">
    <property type="entry name" value="Helicase_ATP-bd"/>
</dbReference>
<comment type="catalytic activity">
    <reaction evidence="6">
        <text>ATP + H2O = ADP + phosphate + H(+)</text>
        <dbReference type="Rhea" id="RHEA:13065"/>
        <dbReference type="ChEBI" id="CHEBI:15377"/>
        <dbReference type="ChEBI" id="CHEBI:15378"/>
        <dbReference type="ChEBI" id="CHEBI:30616"/>
        <dbReference type="ChEBI" id="CHEBI:43474"/>
        <dbReference type="ChEBI" id="CHEBI:456216"/>
        <dbReference type="EC" id="3.6.4.13"/>
    </reaction>
</comment>
<dbReference type="Pfam" id="PF07717">
    <property type="entry name" value="OB_NTP_bind"/>
    <property type="match status" value="1"/>
</dbReference>
<evidence type="ECO:0000313" key="10">
    <source>
        <dbReference type="EMBL" id="KAG7370152.1"/>
    </source>
</evidence>
<sequence>MGKSKKNKNRQNDARGYVQQQQQTNAPPRKSGAVVVSKKTHENIQSIVGQLQHQQLLAANNNSHMKAQSSSSTIIDARFITKLTKIVQQLLEFGFSPDQLEHLAHNVDEWTLEAALDWLCLNVSTLELPPLFTDGNLRDSLISAAKSSDNRESNTEPLTVLRFISKAQNVHEEEEKQRLTLLPVPSTEEAKDTASFEVLASSETQRKKSEEEAQELAEQKARILQLYAEYCSDSDEHEIAGVQTDIGDESSSSCRNDSPQATVLQQELFQKEEELRELEDDLGNEANNYMRSKHETKQLQQQAKQIRKHIAGMKRKIEKEMRQKQEEEEEEEAGQVQPIDMVDENDSFADLFLFDSNEEDQIGADTESLMDASATRETKPLIDAKIPKSWTGTTPQKMLEEVCRKKKIRRPTFSKLPAKQGYKLTVAPRQSNNQQLCEWTALEKDFEPESILKDFLCLQALYEMDKSLPMHTMFPPSFRQIWLSWARNDQERDEATREAEQAVHSETMNRILSIISLNIANEPLERQSFSRYNEHTLIKPMFQVESTWEDMEEDGALDMEPKRTINRNSVEGFQLREEFIKRQTTPRYKDVLRQRKKLPMATYRNAVLDMVRMHPVIIICADTGAGKTTQCPQFLLEEALLEGTGHTINVVCTQPRRVAATSVADRVAEEMADNLGNQVGYQIRMEAKKSSKTKLLFCTTGVLLRRLQDDRNLKNVTHVVVDEVHERQVQTDVLLVALKNLLSSTRSDLKVVLMSATMDPTLFSKFFNGAPVLNVPGRTFPVSEFFLEDILEATGHVIEEGSRYTRPHDKWSEKATLLVTSKGGGRRREVVDLHATTVDTSNDYFEYSVTTRLSMDRVDESILNFDLIEDILQLVLLDPENNSILRPPDGADVSSGAVLIFLPGIGEIRSLYGRLASNRRLGDPSKFHLIPLHSKLNSAEQRKAFLPPTRGVRKIVMATNIAETSLTIPDVVIVIDSGREREVRRNKKTASSILVNDWCSKASTKQRAGRAGRIQPGLCLKLFSSKTAQSMKASSEPELKRVPLEEICLSILASGMGKSCRDFLNQAPQPPDLASVQAALDVLEKVGAITHTENEEVLTPLGQHLARLPVDVRIGKMLVFGSLFRCLDKILTIAAVLSSKSPFESFIHDSSDGKIKHRQFQDPDSDFATFCNVVEAYSSSQSESGRTARLFCQSNYLNLLALRDICILRRDFLDLLSDIGFVSDGDRSSFDSPVWHQSQVNQNASNWRIVHAIVCAGLWPNVAVLKELKLGAHTLLHNGHELAFHLSSVNASKKRFSAAESFVCFFERFGTPTRESVSTTCLVNAIPLILFGGVVVVKHTERKVVVDNWIEIDMAAQVGVLLLQLRRQMDVLLQDLLDGPDPNLKTDFIVQEIAEIL</sequence>
<dbReference type="Pfam" id="PF21010">
    <property type="entry name" value="HA2_C"/>
    <property type="match status" value="1"/>
</dbReference>
<dbReference type="InterPro" id="IPR011709">
    <property type="entry name" value="DEAD-box_helicase_OB_fold"/>
</dbReference>
<evidence type="ECO:0000256" key="5">
    <source>
        <dbReference type="ARBA" id="ARBA00022840"/>
    </source>
</evidence>
<comment type="caution">
    <text evidence="10">The sequence shown here is derived from an EMBL/GenBank/DDBJ whole genome shotgun (WGS) entry which is preliminary data.</text>
</comment>
<dbReference type="InterPro" id="IPR059023">
    <property type="entry name" value="RNA_hel_CTD"/>
</dbReference>
<dbReference type="SMART" id="SM00487">
    <property type="entry name" value="DEXDc"/>
    <property type="match status" value="1"/>
</dbReference>
<dbReference type="Proteomes" id="UP000693970">
    <property type="component" value="Unassembled WGS sequence"/>
</dbReference>
<dbReference type="GO" id="GO:0003724">
    <property type="term" value="F:RNA helicase activity"/>
    <property type="evidence" value="ECO:0007669"/>
    <property type="project" value="UniProtKB-EC"/>
</dbReference>
<organism evidence="10 11">
    <name type="scientific">Nitzschia inconspicua</name>
    <dbReference type="NCBI Taxonomy" id="303405"/>
    <lineage>
        <taxon>Eukaryota</taxon>
        <taxon>Sar</taxon>
        <taxon>Stramenopiles</taxon>
        <taxon>Ochrophyta</taxon>
        <taxon>Bacillariophyta</taxon>
        <taxon>Bacillariophyceae</taxon>
        <taxon>Bacillariophycidae</taxon>
        <taxon>Bacillariales</taxon>
        <taxon>Bacillariaceae</taxon>
        <taxon>Nitzschia</taxon>
    </lineage>
</organism>
<proteinExistence type="predicted"/>
<dbReference type="PROSITE" id="PS51194">
    <property type="entry name" value="HELICASE_CTER"/>
    <property type="match status" value="1"/>
</dbReference>
<name>A0A9K3Q3R1_9STRA</name>
<dbReference type="FunFam" id="1.20.120.1080:FF:000002">
    <property type="entry name" value="Putative ATP-dependent RNA helicase DHX36"/>
    <property type="match status" value="1"/>
</dbReference>
<dbReference type="GO" id="GO:0003723">
    <property type="term" value="F:RNA binding"/>
    <property type="evidence" value="ECO:0007669"/>
    <property type="project" value="TreeGrafter"/>
</dbReference>
<feature type="domain" description="Helicase C-terminal" evidence="9">
    <location>
        <begin position="870"/>
        <end position="1050"/>
    </location>
</feature>
<keyword evidence="3" id="KW-0378">Hydrolase</keyword>
<dbReference type="PROSITE" id="PS51192">
    <property type="entry name" value="HELICASE_ATP_BIND_1"/>
    <property type="match status" value="1"/>
</dbReference>
<dbReference type="EMBL" id="JAGRRH010000005">
    <property type="protein sequence ID" value="KAG7370152.1"/>
    <property type="molecule type" value="Genomic_DNA"/>
</dbReference>
<feature type="compositionally biased region" description="Basic and acidic residues" evidence="7">
    <location>
        <begin position="204"/>
        <end position="214"/>
    </location>
</feature>
<dbReference type="InterPro" id="IPR011545">
    <property type="entry name" value="DEAD/DEAH_box_helicase_dom"/>
</dbReference>
<dbReference type="EC" id="3.6.4.13" evidence="1"/>
<feature type="region of interest" description="Disordered" evidence="7">
    <location>
        <begin position="318"/>
        <end position="341"/>
    </location>
</feature>
<evidence type="ECO:0000256" key="7">
    <source>
        <dbReference type="SAM" id="MobiDB-lite"/>
    </source>
</evidence>
<dbReference type="InterPro" id="IPR007502">
    <property type="entry name" value="Helicase-assoc_dom"/>
</dbReference>
<dbReference type="OrthoDB" id="5600252at2759"/>
<evidence type="ECO:0000256" key="1">
    <source>
        <dbReference type="ARBA" id="ARBA00012552"/>
    </source>
</evidence>
<evidence type="ECO:0000259" key="8">
    <source>
        <dbReference type="PROSITE" id="PS51192"/>
    </source>
</evidence>
<feature type="region of interest" description="Disordered" evidence="7">
    <location>
        <begin position="174"/>
        <end position="214"/>
    </location>
</feature>
<dbReference type="SMART" id="SM00847">
    <property type="entry name" value="HA2"/>
    <property type="match status" value="1"/>
</dbReference>
<dbReference type="Pfam" id="PF24899">
    <property type="entry name" value="UBA_DHX29"/>
    <property type="match status" value="1"/>
</dbReference>
<dbReference type="Pfam" id="PF26026">
    <property type="entry name" value="RNA_hel_CTD"/>
    <property type="match status" value="1"/>
</dbReference>
<dbReference type="GO" id="GO:0005524">
    <property type="term" value="F:ATP binding"/>
    <property type="evidence" value="ECO:0007669"/>
    <property type="project" value="UniProtKB-KW"/>
</dbReference>
<accession>A0A9K3Q3R1</accession>
<keyword evidence="4 10" id="KW-0347">Helicase</keyword>
<feature type="region of interest" description="Disordered" evidence="7">
    <location>
        <begin position="1"/>
        <end position="32"/>
    </location>
</feature>